<dbReference type="Proteomes" id="UP000712600">
    <property type="component" value="Unassembled WGS sequence"/>
</dbReference>
<evidence type="ECO:0000256" key="1">
    <source>
        <dbReference type="SAM" id="MobiDB-lite"/>
    </source>
</evidence>
<gene>
    <name evidence="2" type="ORF">F2Q69_00026534</name>
</gene>
<feature type="compositionally biased region" description="Basic and acidic residues" evidence="1">
    <location>
        <begin position="62"/>
        <end position="71"/>
    </location>
</feature>
<name>A0A8S9S1I3_BRACR</name>
<dbReference type="EMBL" id="QGKX02000088">
    <property type="protein sequence ID" value="KAF3586987.1"/>
    <property type="molecule type" value="Genomic_DNA"/>
</dbReference>
<feature type="region of interest" description="Disordered" evidence="1">
    <location>
        <begin position="1"/>
        <end position="34"/>
    </location>
</feature>
<organism evidence="2 3">
    <name type="scientific">Brassica cretica</name>
    <name type="common">Mustard</name>
    <dbReference type="NCBI Taxonomy" id="69181"/>
    <lineage>
        <taxon>Eukaryota</taxon>
        <taxon>Viridiplantae</taxon>
        <taxon>Streptophyta</taxon>
        <taxon>Embryophyta</taxon>
        <taxon>Tracheophyta</taxon>
        <taxon>Spermatophyta</taxon>
        <taxon>Magnoliopsida</taxon>
        <taxon>eudicotyledons</taxon>
        <taxon>Gunneridae</taxon>
        <taxon>Pentapetalae</taxon>
        <taxon>rosids</taxon>
        <taxon>malvids</taxon>
        <taxon>Brassicales</taxon>
        <taxon>Brassicaceae</taxon>
        <taxon>Brassiceae</taxon>
        <taxon>Brassica</taxon>
    </lineage>
</organism>
<feature type="compositionally biased region" description="Basic and acidic residues" evidence="1">
    <location>
        <begin position="81"/>
        <end position="109"/>
    </location>
</feature>
<proteinExistence type="predicted"/>
<feature type="region of interest" description="Disordered" evidence="1">
    <location>
        <begin position="62"/>
        <end position="109"/>
    </location>
</feature>
<sequence>MNLASPPDSREDLGGDSALLKGPEDGVKLSNVVGEGDSKDKEAVVIGGQSGENLDVIVSEVEGERLEDERSLNGVDDERNELELELHESDHEDIDQQVHEEKKVGFRRG</sequence>
<dbReference type="AlphaFoldDB" id="A0A8S9S1I3"/>
<accession>A0A8S9S1I3</accession>
<evidence type="ECO:0000313" key="3">
    <source>
        <dbReference type="Proteomes" id="UP000712600"/>
    </source>
</evidence>
<protein>
    <submittedName>
        <fullName evidence="2">Uncharacterized protein</fullName>
    </submittedName>
</protein>
<evidence type="ECO:0000313" key="2">
    <source>
        <dbReference type="EMBL" id="KAF3586987.1"/>
    </source>
</evidence>
<reference evidence="2" key="1">
    <citation type="submission" date="2019-12" db="EMBL/GenBank/DDBJ databases">
        <title>Genome sequencing and annotation of Brassica cretica.</title>
        <authorList>
            <person name="Studholme D.J."/>
            <person name="Sarris P."/>
        </authorList>
    </citation>
    <scope>NUCLEOTIDE SEQUENCE</scope>
    <source>
        <strain evidence="2">PFS-109/04</strain>
        <tissue evidence="2">Leaf</tissue>
    </source>
</reference>
<comment type="caution">
    <text evidence="2">The sequence shown here is derived from an EMBL/GenBank/DDBJ whole genome shotgun (WGS) entry which is preliminary data.</text>
</comment>